<name>A0A5T6N260_SALER</name>
<evidence type="ECO:0000313" key="2">
    <source>
        <dbReference type="EMBL" id="EBN8301906.1"/>
    </source>
</evidence>
<accession>A0A5T6N260</accession>
<evidence type="ECO:0000313" key="3">
    <source>
        <dbReference type="EMBL" id="ECZ8069750.1"/>
    </source>
</evidence>
<sequence>MSVIVREHPAKSGDYWYTFRYTVGCIPKSVYQFMKERPTKEIAMRKARLPSFTLSWSSTSISFSLSAHGASSLPDWSSHCCDISAFMGNRKSGAFPLFHLCIICAV</sequence>
<proteinExistence type="predicted"/>
<dbReference type="EMBL" id="AAGDBY010000027">
    <property type="protein sequence ID" value="EBM5893867.1"/>
    <property type="molecule type" value="Genomic_DNA"/>
</dbReference>
<comment type="caution">
    <text evidence="1">The sequence shown here is derived from an EMBL/GenBank/DDBJ whole genome shotgun (WGS) entry which is preliminary data.</text>
</comment>
<dbReference type="EMBL" id="AAGGXD010000051">
    <property type="protein sequence ID" value="EBN8301906.1"/>
    <property type="molecule type" value="Genomic_DNA"/>
</dbReference>
<dbReference type="AlphaFoldDB" id="A0A5T6N260"/>
<dbReference type="EMBL" id="AALHWI010000022">
    <property type="protein sequence ID" value="ECZ8069750.1"/>
    <property type="molecule type" value="Genomic_DNA"/>
</dbReference>
<gene>
    <name evidence="2" type="ORF">D1D77_20305</name>
    <name evidence="1" type="ORF">D1E52_22355</name>
    <name evidence="3" type="ORF">NE17_21240</name>
</gene>
<reference evidence="1" key="1">
    <citation type="submission" date="2018-08" db="EMBL/GenBank/DDBJ databases">
        <authorList>
            <consortium name="PulseNet: The National Subtyping Network for Foodborne Disease Surveillance"/>
            <person name="Tarr C.L."/>
            <person name="Trees E."/>
            <person name="Katz L.S."/>
            <person name="Carleton-Romer H.A."/>
            <person name="Stroika S."/>
            <person name="Kucerova Z."/>
            <person name="Roache K.F."/>
            <person name="Sabol A.L."/>
            <person name="Besser J."/>
            <person name="Gerner-Smidt P."/>
        </authorList>
    </citation>
    <scope>NUCLEOTIDE SEQUENCE</scope>
    <source>
        <strain evidence="3">2013K-0359</strain>
        <strain evidence="1">PNUSAS049162</strain>
        <strain evidence="2">PNUSAS050161</strain>
    </source>
</reference>
<protein>
    <submittedName>
        <fullName evidence="1">Uncharacterized protein</fullName>
    </submittedName>
</protein>
<evidence type="ECO:0000313" key="1">
    <source>
        <dbReference type="EMBL" id="EBM5893867.1"/>
    </source>
</evidence>
<organism evidence="1">
    <name type="scientific">Salmonella enterica</name>
    <name type="common">Salmonella choleraesuis</name>
    <dbReference type="NCBI Taxonomy" id="28901"/>
    <lineage>
        <taxon>Bacteria</taxon>
        <taxon>Pseudomonadati</taxon>
        <taxon>Pseudomonadota</taxon>
        <taxon>Gammaproteobacteria</taxon>
        <taxon>Enterobacterales</taxon>
        <taxon>Enterobacteriaceae</taxon>
        <taxon>Salmonella</taxon>
    </lineage>
</organism>